<comment type="caution">
    <text evidence="4">The sequence shown here is derived from an EMBL/GenBank/DDBJ whole genome shotgun (WGS) entry which is preliminary data.</text>
</comment>
<dbReference type="InterPro" id="IPR046906">
    <property type="entry name" value="Mab-21_HhH/H2TH-like"/>
</dbReference>
<gene>
    <name evidence="4" type="ORF">MGAL_10B059994</name>
</gene>
<evidence type="ECO:0000313" key="5">
    <source>
        <dbReference type="Proteomes" id="UP000596742"/>
    </source>
</evidence>
<dbReference type="AlphaFoldDB" id="A0A8B6CZ00"/>
<comment type="similarity">
    <text evidence="1">Belongs to the mab-21 family.</text>
</comment>
<evidence type="ECO:0000313" key="4">
    <source>
        <dbReference type="EMBL" id="VDI12662.1"/>
    </source>
</evidence>
<dbReference type="OrthoDB" id="6140538at2759"/>
<feature type="domain" description="Mab-21-like nucleotidyltransferase" evidence="2">
    <location>
        <begin position="93"/>
        <end position="262"/>
    </location>
</feature>
<dbReference type="EMBL" id="UYJE01002660">
    <property type="protein sequence ID" value="VDI12662.1"/>
    <property type="molecule type" value="Genomic_DNA"/>
</dbReference>
<dbReference type="SMART" id="SM01265">
    <property type="entry name" value="Mab-21"/>
    <property type="match status" value="1"/>
</dbReference>
<dbReference type="InterPro" id="IPR024810">
    <property type="entry name" value="MAB21L/cGLR"/>
</dbReference>
<name>A0A8B6CZ00_MYTGA</name>
<organism evidence="4 5">
    <name type="scientific">Mytilus galloprovincialis</name>
    <name type="common">Mediterranean mussel</name>
    <dbReference type="NCBI Taxonomy" id="29158"/>
    <lineage>
        <taxon>Eukaryota</taxon>
        <taxon>Metazoa</taxon>
        <taxon>Spiralia</taxon>
        <taxon>Lophotrochozoa</taxon>
        <taxon>Mollusca</taxon>
        <taxon>Bivalvia</taxon>
        <taxon>Autobranchia</taxon>
        <taxon>Pteriomorphia</taxon>
        <taxon>Mytilida</taxon>
        <taxon>Mytiloidea</taxon>
        <taxon>Mytilidae</taxon>
        <taxon>Mytilinae</taxon>
        <taxon>Mytilus</taxon>
    </lineage>
</organism>
<dbReference type="Proteomes" id="UP000596742">
    <property type="component" value="Unassembled WGS sequence"/>
</dbReference>
<protein>
    <recommendedName>
        <fullName evidence="6">Mab-21-like HhH/H2TH-like domain-containing protein</fullName>
    </recommendedName>
</protein>
<feature type="domain" description="Mab-21-like HhH/H2TH-like" evidence="3">
    <location>
        <begin position="271"/>
        <end position="353"/>
    </location>
</feature>
<accession>A0A8B6CZ00</accession>
<evidence type="ECO:0000256" key="1">
    <source>
        <dbReference type="ARBA" id="ARBA00008307"/>
    </source>
</evidence>
<reference evidence="4" key="1">
    <citation type="submission" date="2018-11" db="EMBL/GenBank/DDBJ databases">
        <authorList>
            <person name="Alioto T."/>
            <person name="Alioto T."/>
        </authorList>
    </citation>
    <scope>NUCLEOTIDE SEQUENCE</scope>
</reference>
<dbReference type="PANTHER" id="PTHR10656">
    <property type="entry name" value="CELL FATE DETERMINING PROTEIN MAB21-RELATED"/>
    <property type="match status" value="1"/>
</dbReference>
<keyword evidence="5" id="KW-1185">Reference proteome</keyword>
<proteinExistence type="inferred from homology"/>
<dbReference type="PANTHER" id="PTHR10656:SF69">
    <property type="entry name" value="MAB-21-LIKE HHH_H2TH-LIKE DOMAIN-CONTAINING PROTEIN"/>
    <property type="match status" value="1"/>
</dbReference>
<dbReference type="InterPro" id="IPR046903">
    <property type="entry name" value="Mab-21-like_nuc_Trfase"/>
</dbReference>
<evidence type="ECO:0008006" key="6">
    <source>
        <dbReference type="Google" id="ProtNLM"/>
    </source>
</evidence>
<sequence>MDNKNDLSLLSVKLYHYLSDYVVGSAKVVKYRRYFYKCFDDYLNHEHDEESRIISSGSKAEGLDLPGSDLDLMTPSYHHMVDETHGKTKKKHLILDTNNALPGFALIKVSDESDFQVEKIYVTQTLNGLLLNNDFLKQRQFQKIKQQIPTFFMRDTISTLSPLSLLGVDSFLKIQGPSVSSALTGIPDADNVFCIPCREWPSIAKHWIHRNRCCQWPSSDLMTEAIYEGVLLVPVGSKSPSTDENNFEWRFSFSLTEKLLVHSFNHSQLLCYALLKLFLKGIIDKENIFNKLLCSYYMKTVLFWVLEEIKHSYWTPKNLLRCFSLCLQRLHYFISCNYIPNYFIPEHNMIESRFSEEIRLQLGVFIENLLKCDVWEVLLSLDVLSDLRHTTCYVSKPSHGISEFDKTMITMNIPDCVQFNENRSLRFLLHRIRHESCPTFFKNIYAIALLDLCKSKATSIEMHSVDSQHIINKQYYSQYKQCLFYLLLNLNGDAVSGWLLLTAFYYSCQEYRKMNVILQLSEEILSRDLYALSHWWDSSASRITKFEKENNFSRHFLKRLRHSLIKIVFVKKDVETDDSFIFHEDLAIDNRYFATGTPIVFVRYLRFLYFYKQNNTEGMKRAFLLLQEVVESSPELGVFCISTNFIRLFNTQSLMGIDVIDDCKTLDRMFTVLKSLDVTGLFAVVEKECKLYMSDLEE</sequence>
<dbReference type="Pfam" id="PF03281">
    <property type="entry name" value="Mab-21"/>
    <property type="match status" value="1"/>
</dbReference>
<evidence type="ECO:0000259" key="3">
    <source>
        <dbReference type="Pfam" id="PF20266"/>
    </source>
</evidence>
<dbReference type="Gene3D" id="1.10.1410.40">
    <property type="match status" value="1"/>
</dbReference>
<dbReference type="Pfam" id="PF20266">
    <property type="entry name" value="Mab-21_C"/>
    <property type="match status" value="1"/>
</dbReference>
<evidence type="ECO:0000259" key="2">
    <source>
        <dbReference type="Pfam" id="PF03281"/>
    </source>
</evidence>